<name>A0ACB7YRF0_9ERIC</name>
<organism evidence="1 2">
    <name type="scientific">Vaccinium darrowii</name>
    <dbReference type="NCBI Taxonomy" id="229202"/>
    <lineage>
        <taxon>Eukaryota</taxon>
        <taxon>Viridiplantae</taxon>
        <taxon>Streptophyta</taxon>
        <taxon>Embryophyta</taxon>
        <taxon>Tracheophyta</taxon>
        <taxon>Spermatophyta</taxon>
        <taxon>Magnoliopsida</taxon>
        <taxon>eudicotyledons</taxon>
        <taxon>Gunneridae</taxon>
        <taxon>Pentapetalae</taxon>
        <taxon>asterids</taxon>
        <taxon>Ericales</taxon>
        <taxon>Ericaceae</taxon>
        <taxon>Vaccinioideae</taxon>
        <taxon>Vaccinieae</taxon>
        <taxon>Vaccinium</taxon>
    </lineage>
</organism>
<protein>
    <submittedName>
        <fullName evidence="1">Uncharacterized protein</fullName>
    </submittedName>
</protein>
<gene>
    <name evidence="1" type="ORF">Vadar_028410</name>
</gene>
<evidence type="ECO:0000313" key="2">
    <source>
        <dbReference type="Proteomes" id="UP000828048"/>
    </source>
</evidence>
<dbReference type="Proteomes" id="UP000828048">
    <property type="component" value="Chromosome 11"/>
</dbReference>
<evidence type="ECO:0000313" key="1">
    <source>
        <dbReference type="EMBL" id="KAH7855749.1"/>
    </source>
</evidence>
<keyword evidence="2" id="KW-1185">Reference proteome</keyword>
<dbReference type="EMBL" id="CM037161">
    <property type="protein sequence ID" value="KAH7855749.1"/>
    <property type="molecule type" value="Genomic_DNA"/>
</dbReference>
<comment type="caution">
    <text evidence="1">The sequence shown here is derived from an EMBL/GenBank/DDBJ whole genome shotgun (WGS) entry which is preliminary data.</text>
</comment>
<sequence>MRRRQVIPLSVELKPRFSVFSYHRQSTHHFNHRFRDDSSVGVIILTGKGTGAFCSGGDQALRNKDGYADYENIGRPNVPDVQVLTDYMKTRYPLDPVCSATGKTTISAPAKAPTSRGPTPPPPP</sequence>
<reference evidence="1 2" key="1">
    <citation type="journal article" date="2021" name="Hortic Res">
        <title>High-quality reference genome and annotation aids understanding of berry development for evergreen blueberry (Vaccinium darrowii).</title>
        <authorList>
            <person name="Yu J."/>
            <person name="Hulse-Kemp A.M."/>
            <person name="Babiker E."/>
            <person name="Staton M."/>
        </authorList>
    </citation>
    <scope>NUCLEOTIDE SEQUENCE [LARGE SCALE GENOMIC DNA]</scope>
    <source>
        <strain evidence="2">cv. NJ 8807/NJ 8810</strain>
        <tissue evidence="1">Young leaf</tissue>
    </source>
</reference>
<accession>A0ACB7YRF0</accession>
<proteinExistence type="predicted"/>